<dbReference type="EMBL" id="FJOG01000004">
    <property type="protein sequence ID" value="CZR54190.1"/>
    <property type="molecule type" value="Genomic_DNA"/>
</dbReference>
<dbReference type="Proteomes" id="UP000184330">
    <property type="component" value="Unassembled WGS sequence"/>
</dbReference>
<proteinExistence type="predicted"/>
<accession>A0A1L7WN45</accession>
<sequence>MCSFTDFQIHKSCSSSFSDGRHVPQLKEVSGFLEGQLGAKWSLTAALCFYNIQQVRMVDSETVKLNNFERLIRGVAFRNVGLVAFFWNKADPSLAITRSDYLKEHNWKLMIAGGARFFHLGNDLESCQQMTLSLLKRQPTNIDYEEGEVRKVIVEAAGKILQYEEDLKHVTPEERAAVLVKVAETGVKMKQRAEDLARITTERMPFWRIL</sequence>
<keyword evidence="2" id="KW-1185">Reference proteome</keyword>
<name>A0A1L7WN45_9HELO</name>
<gene>
    <name evidence="1" type="ORF">PAC_04073</name>
</gene>
<reference evidence="1 2" key="1">
    <citation type="submission" date="2016-03" db="EMBL/GenBank/DDBJ databases">
        <authorList>
            <person name="Ploux O."/>
        </authorList>
    </citation>
    <scope>NUCLEOTIDE SEQUENCE [LARGE SCALE GENOMIC DNA]</scope>
    <source>
        <strain evidence="1 2">UAMH 11012</strain>
    </source>
</reference>
<evidence type="ECO:0000313" key="2">
    <source>
        <dbReference type="Proteomes" id="UP000184330"/>
    </source>
</evidence>
<dbReference type="AlphaFoldDB" id="A0A1L7WN45"/>
<organism evidence="1 2">
    <name type="scientific">Phialocephala subalpina</name>
    <dbReference type="NCBI Taxonomy" id="576137"/>
    <lineage>
        <taxon>Eukaryota</taxon>
        <taxon>Fungi</taxon>
        <taxon>Dikarya</taxon>
        <taxon>Ascomycota</taxon>
        <taxon>Pezizomycotina</taxon>
        <taxon>Leotiomycetes</taxon>
        <taxon>Helotiales</taxon>
        <taxon>Mollisiaceae</taxon>
        <taxon>Phialocephala</taxon>
        <taxon>Phialocephala fortinii species complex</taxon>
    </lineage>
</organism>
<protein>
    <submittedName>
        <fullName evidence="1">Uncharacterized protein</fullName>
    </submittedName>
</protein>
<evidence type="ECO:0000313" key="1">
    <source>
        <dbReference type="EMBL" id="CZR54190.1"/>
    </source>
</evidence>